<protein>
    <recommendedName>
        <fullName evidence="2">Solute-binding protein family 5 domain-containing protein</fullName>
    </recommendedName>
</protein>
<dbReference type="PANTHER" id="PTHR30290:SF64">
    <property type="entry name" value="ABC TRANSPORTER PERIPLASMIC BINDING PROTEIN"/>
    <property type="match status" value="1"/>
</dbReference>
<proteinExistence type="predicted"/>
<accession>A0A382MAW9</accession>
<sequence>YDFRLENTSKIWATGYNSPAFKQGYYKKLEIRHQNPTGMQGFVFNTRKKLFQNPIVRQALAFAFDFEWTNKNLFYGQYARTNSFFSNSELASFGLPSKGELKILTPLKNIIPPEVFTQTYYPPRNDGTGRIRKQLREARKLLERADWVVRDGKLVNRNFQEPFKFEILLISPAFERIVLPFVRNLKRLGIEASVRTVDTAQYRKRTDDFDFDMVVSTFGQSLSPGNEQREFWGSAAAMRPGSRNLAGIQSSVIDGLIELVISAPDRKSLITRTRALDRVLLWNHYVIPHWHIQSFRVAFWDKFGRPPKTPIYGLAFDAWWVDKNKSDGLAAKLKSFKSGF</sequence>
<reference evidence="3" key="1">
    <citation type="submission" date="2018-05" db="EMBL/GenBank/DDBJ databases">
        <authorList>
            <person name="Lanie J.A."/>
            <person name="Ng W.-L."/>
            <person name="Kazmierczak K.M."/>
            <person name="Andrzejewski T.M."/>
            <person name="Davidsen T.M."/>
            <person name="Wayne K.J."/>
            <person name="Tettelin H."/>
            <person name="Glass J.I."/>
            <person name="Rusch D."/>
            <person name="Podicherti R."/>
            <person name="Tsui H.-C.T."/>
            <person name="Winkler M.E."/>
        </authorList>
    </citation>
    <scope>NUCLEOTIDE SEQUENCE</scope>
</reference>
<organism evidence="3">
    <name type="scientific">marine metagenome</name>
    <dbReference type="NCBI Taxonomy" id="408172"/>
    <lineage>
        <taxon>unclassified sequences</taxon>
        <taxon>metagenomes</taxon>
        <taxon>ecological metagenomes</taxon>
    </lineage>
</organism>
<gene>
    <name evidence="3" type="ORF">METZ01_LOCUS297416</name>
</gene>
<dbReference type="GO" id="GO:0042884">
    <property type="term" value="P:microcin transport"/>
    <property type="evidence" value="ECO:0007669"/>
    <property type="project" value="TreeGrafter"/>
</dbReference>
<dbReference type="PANTHER" id="PTHR30290">
    <property type="entry name" value="PERIPLASMIC BINDING COMPONENT OF ABC TRANSPORTER"/>
    <property type="match status" value="1"/>
</dbReference>
<evidence type="ECO:0000259" key="2">
    <source>
        <dbReference type="Pfam" id="PF00496"/>
    </source>
</evidence>
<dbReference type="InterPro" id="IPR039424">
    <property type="entry name" value="SBP_5"/>
</dbReference>
<evidence type="ECO:0000313" key="3">
    <source>
        <dbReference type="EMBL" id="SVC44562.1"/>
    </source>
</evidence>
<dbReference type="FunFam" id="3.10.105.10:FF:000005">
    <property type="entry name" value="ABC transporter substrate-binding protein"/>
    <property type="match status" value="1"/>
</dbReference>
<feature type="domain" description="Solute-binding protein family 5" evidence="2">
    <location>
        <begin position="17"/>
        <end position="234"/>
    </location>
</feature>
<dbReference type="InterPro" id="IPR000914">
    <property type="entry name" value="SBP_5_dom"/>
</dbReference>
<dbReference type="Pfam" id="PF00496">
    <property type="entry name" value="SBP_bac_5"/>
    <property type="match status" value="1"/>
</dbReference>
<evidence type="ECO:0000256" key="1">
    <source>
        <dbReference type="ARBA" id="ARBA00022729"/>
    </source>
</evidence>
<dbReference type="SUPFAM" id="SSF53850">
    <property type="entry name" value="Periplasmic binding protein-like II"/>
    <property type="match status" value="1"/>
</dbReference>
<dbReference type="GO" id="GO:0030288">
    <property type="term" value="C:outer membrane-bounded periplasmic space"/>
    <property type="evidence" value="ECO:0007669"/>
    <property type="project" value="TreeGrafter"/>
</dbReference>
<dbReference type="AlphaFoldDB" id="A0A382MAW9"/>
<feature type="non-terminal residue" evidence="3">
    <location>
        <position position="1"/>
    </location>
</feature>
<dbReference type="EMBL" id="UINC01091639">
    <property type="protein sequence ID" value="SVC44562.1"/>
    <property type="molecule type" value="Genomic_DNA"/>
</dbReference>
<dbReference type="CDD" id="cd08497">
    <property type="entry name" value="MbnE-like"/>
    <property type="match status" value="1"/>
</dbReference>
<dbReference type="Gene3D" id="3.10.105.10">
    <property type="entry name" value="Dipeptide-binding Protein, Domain 3"/>
    <property type="match status" value="1"/>
</dbReference>
<keyword evidence="1" id="KW-0732">Signal</keyword>
<dbReference type="GO" id="GO:0015833">
    <property type="term" value="P:peptide transport"/>
    <property type="evidence" value="ECO:0007669"/>
    <property type="project" value="TreeGrafter"/>
</dbReference>
<name>A0A382MAW9_9ZZZZ</name>
<dbReference type="GO" id="GO:1904680">
    <property type="term" value="F:peptide transmembrane transporter activity"/>
    <property type="evidence" value="ECO:0007669"/>
    <property type="project" value="TreeGrafter"/>
</dbReference>